<proteinExistence type="predicted"/>
<dbReference type="EMBL" id="LCAB01000009">
    <property type="protein sequence ID" value="KKR82745.1"/>
    <property type="molecule type" value="Genomic_DNA"/>
</dbReference>
<dbReference type="Proteomes" id="UP000034601">
    <property type="component" value="Unassembled WGS sequence"/>
</dbReference>
<dbReference type="Pfam" id="PF12705">
    <property type="entry name" value="PDDEXK_1"/>
    <property type="match status" value="1"/>
</dbReference>
<protein>
    <recommendedName>
        <fullName evidence="1">PD-(D/E)XK endonuclease-like domain-containing protein</fullName>
    </recommendedName>
</protein>
<dbReference type="InterPro" id="IPR038726">
    <property type="entry name" value="PDDEXK_AddAB-type"/>
</dbReference>
<feature type="domain" description="PD-(D/E)XK endonuclease-like" evidence="1">
    <location>
        <begin position="12"/>
        <end position="270"/>
    </location>
</feature>
<sequence>MASDSIPRTHSFSLGDFHDFDRCVFRFFVNHHLGKKYELAEGSANQVIGTVLDLAIKKIHLTHAYGQPLDYLLNYLQAAEKEIREDVNKRGNISFYGAQLPYLTPEVVEQAKTIFATYYQGIEGNFKKMVTTPTTKRIKPFWEVILRGSTPLKLWGAPDSIEMGEDGIPEVVDYKYFGDKERGEENLDMDLMPKLYTLFCAAELKALDFSKVRFMVRLWQDPGNNSYYEEFDLPQMSSVADFFKDKTERILRTKELAFCGKEYCRVCHHQEKVAWIKELQQYLHQ</sequence>
<dbReference type="AlphaFoldDB" id="A0A0G0WER0"/>
<evidence type="ECO:0000259" key="1">
    <source>
        <dbReference type="Pfam" id="PF12705"/>
    </source>
</evidence>
<gene>
    <name evidence="2" type="ORF">UU29_C0009G0016</name>
</gene>
<reference evidence="2 3" key="1">
    <citation type="journal article" date="2015" name="Nature">
        <title>rRNA introns, odd ribosomes, and small enigmatic genomes across a large radiation of phyla.</title>
        <authorList>
            <person name="Brown C.T."/>
            <person name="Hug L.A."/>
            <person name="Thomas B.C."/>
            <person name="Sharon I."/>
            <person name="Castelle C.J."/>
            <person name="Singh A."/>
            <person name="Wilkins M.J."/>
            <person name="Williams K.H."/>
            <person name="Banfield J.F."/>
        </authorList>
    </citation>
    <scope>NUCLEOTIDE SEQUENCE [LARGE SCALE GENOMIC DNA]</scope>
</reference>
<evidence type="ECO:0000313" key="2">
    <source>
        <dbReference type="EMBL" id="KKR82745.1"/>
    </source>
</evidence>
<accession>A0A0G0WER0</accession>
<organism evidence="2 3">
    <name type="scientific">Candidatus Daviesbacteria bacterium GW2011_GWA2_40_9</name>
    <dbReference type="NCBI Taxonomy" id="1618424"/>
    <lineage>
        <taxon>Bacteria</taxon>
        <taxon>Candidatus Daviesiibacteriota</taxon>
    </lineage>
</organism>
<evidence type="ECO:0000313" key="3">
    <source>
        <dbReference type="Proteomes" id="UP000034601"/>
    </source>
</evidence>
<name>A0A0G0WER0_9BACT</name>
<comment type="caution">
    <text evidence="2">The sequence shown here is derived from an EMBL/GenBank/DDBJ whole genome shotgun (WGS) entry which is preliminary data.</text>
</comment>